<keyword evidence="3" id="KW-1185">Reference proteome</keyword>
<dbReference type="EMBL" id="SIRS01000001">
    <property type="protein sequence ID" value="TBN19136.1"/>
    <property type="molecule type" value="Genomic_DNA"/>
</dbReference>
<evidence type="ECO:0000313" key="2">
    <source>
        <dbReference type="EMBL" id="TBN19136.1"/>
    </source>
</evidence>
<protein>
    <submittedName>
        <fullName evidence="2">Death-on-curing protein</fullName>
    </submittedName>
</protein>
<evidence type="ECO:0000259" key="1">
    <source>
        <dbReference type="PROSITE" id="PS51459"/>
    </source>
</evidence>
<dbReference type="Proteomes" id="UP000292372">
    <property type="component" value="Unassembled WGS sequence"/>
</dbReference>
<dbReference type="PANTHER" id="PTHR35810:SF1">
    <property type="entry name" value="CYTOPLASMIC PROTEIN"/>
    <property type="match status" value="1"/>
</dbReference>
<dbReference type="Pfam" id="PF13310">
    <property type="entry name" value="Virulence_RhuM"/>
    <property type="match status" value="1"/>
</dbReference>
<comment type="caution">
    <text evidence="2">The sequence shown here is derived from an EMBL/GenBank/DDBJ whole genome shotgun (WGS) entry which is preliminary data.</text>
</comment>
<evidence type="ECO:0000313" key="3">
    <source>
        <dbReference type="Proteomes" id="UP000292372"/>
    </source>
</evidence>
<dbReference type="Gene3D" id="1.20.120.1870">
    <property type="entry name" value="Fic/DOC protein, Fido domain"/>
    <property type="match status" value="1"/>
</dbReference>
<organism evidence="2 3">
    <name type="scientific">Hyunsoonleella pacifica</name>
    <dbReference type="NCBI Taxonomy" id="1080224"/>
    <lineage>
        <taxon>Bacteria</taxon>
        <taxon>Pseudomonadati</taxon>
        <taxon>Bacteroidota</taxon>
        <taxon>Flavobacteriia</taxon>
        <taxon>Flavobacteriales</taxon>
        <taxon>Flavobacteriaceae</taxon>
    </lineage>
</organism>
<dbReference type="InterPro" id="IPR036597">
    <property type="entry name" value="Fido-like_dom_sf"/>
</dbReference>
<proteinExistence type="predicted"/>
<dbReference type="AlphaFoldDB" id="A0A4Q9FTP0"/>
<sequence>MNKDNQIEIYQAKDGSTQISVQFEKDTVWLTQAQMAELFNKGRSTVTEHIKNIFSEGELEEELVCRDFRHTTQHGAIKGKTQTQKIKYYNLDVVISVGYRVKSHQGTQFRIWATKTLKDHLVKGYTINEKRLAQKEQEVQHLKNGIQILSRTIEHAMDEHAADKDWLNAFAKGLSLLDDYDHEQLDAKGLTEKAANYPSLEDYQSVIKQMLTEFDSDVFGKEKDKSFESAVAQIAKGFDDKDFYPTLEEKATMLLYLIVKNHAFVDGNKRIAAACFLKFLQHNNMLFDDAQNPIISNNTLASLTLFIASSKPEEMETVKRLVVSVLNRNRI</sequence>
<reference evidence="2 3" key="1">
    <citation type="journal article" date="2015" name="Int. J. Syst. Evol. Microbiol.">
        <title>Hyunsoonleella pacifica sp. nov., isolated from seawater of South Pacific Gyre.</title>
        <authorList>
            <person name="Gao X."/>
            <person name="Zhang Z."/>
            <person name="Dai X."/>
            <person name="Zhang X.H."/>
        </authorList>
    </citation>
    <scope>NUCLEOTIDE SEQUENCE [LARGE SCALE GENOMIC DNA]</scope>
    <source>
        <strain evidence="2 3">SW033</strain>
    </source>
</reference>
<dbReference type="Pfam" id="PF02661">
    <property type="entry name" value="Fic"/>
    <property type="match status" value="1"/>
</dbReference>
<dbReference type="InterPro" id="IPR011204">
    <property type="entry name" value="Virulence_RhuM-like"/>
</dbReference>
<dbReference type="InterPro" id="IPR003812">
    <property type="entry name" value="Fido"/>
</dbReference>
<dbReference type="InterPro" id="IPR053737">
    <property type="entry name" value="Type_II_TA_Toxin"/>
</dbReference>
<feature type="domain" description="Fido" evidence="1">
    <location>
        <begin position="195"/>
        <end position="324"/>
    </location>
</feature>
<dbReference type="PANTHER" id="PTHR35810">
    <property type="entry name" value="CYTOPLASMIC PROTEIN-RELATED"/>
    <property type="match status" value="1"/>
</dbReference>
<gene>
    <name evidence="2" type="ORF">EYD46_01090</name>
</gene>
<dbReference type="OrthoDB" id="9802752at2"/>
<accession>A0A4Q9FTP0</accession>
<name>A0A4Q9FTP0_9FLAO</name>
<dbReference type="SUPFAM" id="SSF140931">
    <property type="entry name" value="Fic-like"/>
    <property type="match status" value="1"/>
</dbReference>
<dbReference type="PROSITE" id="PS51459">
    <property type="entry name" value="FIDO"/>
    <property type="match status" value="1"/>
</dbReference>